<feature type="active site" description="Proton donor/acceptor" evidence="13">
    <location>
        <position position="143"/>
    </location>
</feature>
<reference evidence="16 17" key="1">
    <citation type="journal article" date="2018" name="Nat. Biotechnol.">
        <title>A standardized bacterial taxonomy based on genome phylogeny substantially revises the tree of life.</title>
        <authorList>
            <person name="Parks D.H."/>
            <person name="Chuvochina M."/>
            <person name="Waite D.W."/>
            <person name="Rinke C."/>
            <person name="Skarshewski A."/>
            <person name="Chaumeil P.A."/>
            <person name="Hugenholtz P."/>
        </authorList>
    </citation>
    <scope>NUCLEOTIDE SEQUENCE [LARGE SCALE GENOMIC DNA]</scope>
    <source>
        <strain evidence="16">UBA9360</strain>
    </source>
</reference>
<comment type="caution">
    <text evidence="16">The sequence shown here is derived from an EMBL/GenBank/DDBJ whole genome shotgun (WGS) entry which is preliminary data.</text>
</comment>
<gene>
    <name evidence="13" type="primary">dapB</name>
    <name evidence="16" type="ORF">DCR58_07135</name>
</gene>
<dbReference type="NCBIfam" id="TIGR00036">
    <property type="entry name" value="dapB"/>
    <property type="match status" value="1"/>
</dbReference>
<dbReference type="InterPro" id="IPR000846">
    <property type="entry name" value="DapB_N"/>
</dbReference>
<evidence type="ECO:0000256" key="8">
    <source>
        <dbReference type="ARBA" id="ARBA00023154"/>
    </source>
</evidence>
<comment type="catalytic activity">
    <reaction evidence="12 13">
        <text>(S)-2,3,4,5-tetrahydrodipicolinate + NAD(+) + H2O = (2S,4S)-4-hydroxy-2,3,4,5-tetrahydrodipicolinate + NADH + H(+)</text>
        <dbReference type="Rhea" id="RHEA:35323"/>
        <dbReference type="ChEBI" id="CHEBI:15377"/>
        <dbReference type="ChEBI" id="CHEBI:15378"/>
        <dbReference type="ChEBI" id="CHEBI:16845"/>
        <dbReference type="ChEBI" id="CHEBI:57540"/>
        <dbReference type="ChEBI" id="CHEBI:57945"/>
        <dbReference type="ChEBI" id="CHEBI:67139"/>
        <dbReference type="EC" id="1.17.1.8"/>
    </reaction>
</comment>
<keyword evidence="4 13" id="KW-0521">NADP</keyword>
<feature type="domain" description="Dihydrodipicolinate reductase C-terminal" evidence="15">
    <location>
        <begin position="117"/>
        <end position="251"/>
    </location>
</feature>
<dbReference type="GO" id="GO:0005737">
    <property type="term" value="C:cytoplasm"/>
    <property type="evidence" value="ECO:0007669"/>
    <property type="project" value="UniProtKB-SubCell"/>
</dbReference>
<evidence type="ECO:0000256" key="4">
    <source>
        <dbReference type="ARBA" id="ARBA00022857"/>
    </source>
</evidence>
<dbReference type="PIRSF" id="PIRSF000161">
    <property type="entry name" value="DHPR"/>
    <property type="match status" value="1"/>
</dbReference>
<evidence type="ECO:0000256" key="10">
    <source>
        <dbReference type="ARBA" id="ARBA00038983"/>
    </source>
</evidence>
<comment type="similarity">
    <text evidence="1 13">Belongs to the DapB family.</text>
</comment>
<dbReference type="SUPFAM" id="SSF55347">
    <property type="entry name" value="Glyceraldehyde-3-phosphate dehydrogenase-like, C-terminal domain"/>
    <property type="match status" value="1"/>
</dbReference>
<dbReference type="Gene3D" id="3.30.360.10">
    <property type="entry name" value="Dihydrodipicolinate Reductase, domain 2"/>
    <property type="match status" value="1"/>
</dbReference>
<evidence type="ECO:0000259" key="15">
    <source>
        <dbReference type="Pfam" id="PF05173"/>
    </source>
</evidence>
<feature type="binding site" evidence="13">
    <location>
        <position position="144"/>
    </location>
    <ligand>
        <name>(S)-2,3,4,5-tetrahydrodipicolinate</name>
        <dbReference type="ChEBI" id="CHEBI:16845"/>
    </ligand>
</feature>
<comment type="subunit">
    <text evidence="13">Homotetramer.</text>
</comment>
<dbReference type="InterPro" id="IPR023940">
    <property type="entry name" value="DHDPR_bac"/>
</dbReference>
<dbReference type="AlphaFoldDB" id="A0A348WPT2"/>
<keyword evidence="6 13" id="KW-0560">Oxidoreductase</keyword>
<dbReference type="Pfam" id="PF05173">
    <property type="entry name" value="DapB_C"/>
    <property type="match status" value="1"/>
</dbReference>
<name>A0A348WPT2_9GAMM</name>
<evidence type="ECO:0000256" key="1">
    <source>
        <dbReference type="ARBA" id="ARBA00006642"/>
    </source>
</evidence>
<evidence type="ECO:0000256" key="2">
    <source>
        <dbReference type="ARBA" id="ARBA00022490"/>
    </source>
</evidence>
<dbReference type="CDD" id="cd02274">
    <property type="entry name" value="DHDPR_N"/>
    <property type="match status" value="1"/>
</dbReference>
<dbReference type="InterPro" id="IPR022663">
    <property type="entry name" value="DapB_C"/>
</dbReference>
<dbReference type="STRING" id="314276.OS145_12340"/>
<evidence type="ECO:0000313" key="16">
    <source>
        <dbReference type="EMBL" id="HAR56544.1"/>
    </source>
</evidence>
<comment type="caution">
    <text evidence="13">Was originally thought to be a dihydrodipicolinate reductase (DHDPR), catalyzing the conversion of dihydrodipicolinate to tetrahydrodipicolinate. However, it was shown in E.coli that the substrate of the enzymatic reaction is not dihydrodipicolinate (DHDP) but in fact (2S,4S)-4-hydroxy-2,3,4,5-tetrahydrodipicolinic acid (HTPA), the product released by the DapA-catalyzed reaction.</text>
</comment>
<dbReference type="GO" id="GO:0051287">
    <property type="term" value="F:NAD binding"/>
    <property type="evidence" value="ECO:0007669"/>
    <property type="project" value="UniProtKB-UniRule"/>
</dbReference>
<dbReference type="EMBL" id="DMUP01000165">
    <property type="protein sequence ID" value="HAR56544.1"/>
    <property type="molecule type" value="Genomic_DNA"/>
</dbReference>
<keyword evidence="7 13" id="KW-0520">NAD</keyword>
<sequence length="262" mass="28308">MKLGVLGASGRMGQQIIEYAEAYGFDVSHAFVSKQSDARGNPIGQTHYHHVSEVNDAPDVLIDFSLPSALEENLAYAQNHQCPIVVCTTGLDAAQQQLLQDTAQKVATLHARNTSLGVALMEQLTRIAAGAFKDADIEIFEAHHRHKKDGPSGTALALGEAAAMGRKVTFETVNDGIRGDGLRSDDGIGFSVLRAADIVGEHQVWLAQAGERIELSHRVSDRRIFAEGALRAAKWLTAQAPGECYQMADVLDLKKQLAQLLD</sequence>
<feature type="binding site" evidence="13">
    <location>
        <begin position="87"/>
        <end position="89"/>
    </location>
    <ligand>
        <name>NAD(+)</name>
        <dbReference type="ChEBI" id="CHEBI:57540"/>
    </ligand>
</feature>
<evidence type="ECO:0000256" key="7">
    <source>
        <dbReference type="ARBA" id="ARBA00023027"/>
    </source>
</evidence>
<evidence type="ECO:0000256" key="5">
    <source>
        <dbReference type="ARBA" id="ARBA00022915"/>
    </source>
</evidence>
<feature type="binding site" evidence="13">
    <location>
        <begin position="111"/>
        <end position="114"/>
    </location>
    <ligand>
        <name>NAD(+)</name>
        <dbReference type="ChEBI" id="CHEBI:57540"/>
    </ligand>
</feature>
<dbReference type="PROSITE" id="PS01298">
    <property type="entry name" value="DAPB"/>
    <property type="match status" value="1"/>
</dbReference>
<dbReference type="PANTHER" id="PTHR20836:SF0">
    <property type="entry name" value="4-HYDROXY-TETRAHYDRODIPICOLINATE REDUCTASE 1, CHLOROPLASTIC-RELATED"/>
    <property type="match status" value="1"/>
</dbReference>
<dbReference type="InterPro" id="IPR022664">
    <property type="entry name" value="DapB_N_CS"/>
</dbReference>
<feature type="binding site" evidence="13">
    <location>
        <position position="34"/>
    </location>
    <ligand>
        <name>NADP(+)</name>
        <dbReference type="ChEBI" id="CHEBI:58349"/>
    </ligand>
</feature>
<dbReference type="GO" id="GO:0016726">
    <property type="term" value="F:oxidoreductase activity, acting on CH or CH2 groups, NAD or NADP as acceptor"/>
    <property type="evidence" value="ECO:0007669"/>
    <property type="project" value="UniProtKB-UniRule"/>
</dbReference>
<keyword evidence="5 13" id="KW-0220">Diaminopimelate biosynthesis</keyword>
<proteinExistence type="inferred from homology"/>
<evidence type="ECO:0000259" key="14">
    <source>
        <dbReference type="Pfam" id="PF01113"/>
    </source>
</evidence>
<feature type="domain" description="Dihydrodipicolinate reductase N-terminal" evidence="14">
    <location>
        <begin position="1"/>
        <end position="113"/>
    </location>
</feature>
<feature type="binding site" evidence="13">
    <location>
        <begin position="153"/>
        <end position="154"/>
    </location>
    <ligand>
        <name>(S)-2,3,4,5-tetrahydrodipicolinate</name>
        <dbReference type="ChEBI" id="CHEBI:16845"/>
    </ligand>
</feature>
<dbReference type="UniPathway" id="UPA00034">
    <property type="reaction ID" value="UER00018"/>
</dbReference>
<organism evidence="16 17">
    <name type="scientific">Idiomarina baltica</name>
    <dbReference type="NCBI Taxonomy" id="190892"/>
    <lineage>
        <taxon>Bacteria</taxon>
        <taxon>Pseudomonadati</taxon>
        <taxon>Pseudomonadota</taxon>
        <taxon>Gammaproteobacteria</taxon>
        <taxon>Alteromonadales</taxon>
        <taxon>Idiomarinaceae</taxon>
        <taxon>Idiomarina</taxon>
    </lineage>
</organism>
<dbReference type="Gene3D" id="3.40.50.720">
    <property type="entry name" value="NAD(P)-binding Rossmann-like Domain"/>
    <property type="match status" value="1"/>
</dbReference>
<accession>A0A348WPT2</accession>
<comment type="pathway">
    <text evidence="9 13">Amino-acid biosynthesis; L-lysine biosynthesis via DAP pathway; (S)-tetrahydrodipicolinate from L-aspartate: step 4/4.</text>
</comment>
<dbReference type="GO" id="GO:0019877">
    <property type="term" value="P:diaminopimelate biosynthetic process"/>
    <property type="evidence" value="ECO:0007669"/>
    <property type="project" value="UniProtKB-UniRule"/>
</dbReference>
<evidence type="ECO:0000256" key="6">
    <source>
        <dbReference type="ARBA" id="ARBA00023002"/>
    </source>
</evidence>
<evidence type="ECO:0000256" key="12">
    <source>
        <dbReference type="ARBA" id="ARBA00049396"/>
    </source>
</evidence>
<dbReference type="Proteomes" id="UP000262878">
    <property type="component" value="Unassembled WGS sequence"/>
</dbReference>
<comment type="function">
    <text evidence="13">Catalyzes the conversion of 4-hydroxy-tetrahydrodipicolinate (HTPA) to tetrahydrodipicolinate.</text>
</comment>
<evidence type="ECO:0000256" key="13">
    <source>
        <dbReference type="HAMAP-Rule" id="MF_00102"/>
    </source>
</evidence>
<evidence type="ECO:0000256" key="9">
    <source>
        <dbReference type="ARBA" id="ARBA00037922"/>
    </source>
</evidence>
<feature type="active site" description="Proton donor" evidence="13">
    <location>
        <position position="147"/>
    </location>
</feature>
<dbReference type="GO" id="GO:0009089">
    <property type="term" value="P:lysine biosynthetic process via diaminopimelate"/>
    <property type="evidence" value="ECO:0007669"/>
    <property type="project" value="UniProtKB-UniRule"/>
</dbReference>
<dbReference type="Pfam" id="PF01113">
    <property type="entry name" value="DapB_N"/>
    <property type="match status" value="1"/>
</dbReference>
<dbReference type="HAMAP" id="MF_00102">
    <property type="entry name" value="DapB"/>
    <property type="match status" value="1"/>
</dbReference>
<evidence type="ECO:0000256" key="11">
    <source>
        <dbReference type="ARBA" id="ARBA00049080"/>
    </source>
</evidence>
<comment type="catalytic activity">
    <reaction evidence="11 13">
        <text>(S)-2,3,4,5-tetrahydrodipicolinate + NADP(+) + H2O = (2S,4S)-4-hydroxy-2,3,4,5-tetrahydrodipicolinate + NADPH + H(+)</text>
        <dbReference type="Rhea" id="RHEA:35331"/>
        <dbReference type="ChEBI" id="CHEBI:15377"/>
        <dbReference type="ChEBI" id="CHEBI:15378"/>
        <dbReference type="ChEBI" id="CHEBI:16845"/>
        <dbReference type="ChEBI" id="CHEBI:57783"/>
        <dbReference type="ChEBI" id="CHEBI:58349"/>
        <dbReference type="ChEBI" id="CHEBI:67139"/>
        <dbReference type="EC" id="1.17.1.8"/>
    </reaction>
</comment>
<dbReference type="PANTHER" id="PTHR20836">
    <property type="entry name" value="DIHYDRODIPICOLINATE REDUCTASE"/>
    <property type="match status" value="1"/>
</dbReference>
<dbReference type="GO" id="GO:0050661">
    <property type="term" value="F:NADP binding"/>
    <property type="evidence" value="ECO:0007669"/>
    <property type="project" value="UniProtKB-UniRule"/>
</dbReference>
<comment type="caution">
    <text evidence="13">Lacks conserved residue(s) required for the propagation of feature annotation.</text>
</comment>
<feature type="binding site" evidence="13">
    <location>
        <begin position="7"/>
        <end position="12"/>
    </location>
    <ligand>
        <name>NAD(+)</name>
        <dbReference type="ChEBI" id="CHEBI:57540"/>
    </ligand>
</feature>
<dbReference type="EC" id="1.17.1.8" evidence="10 13"/>
<keyword evidence="3 13" id="KW-0028">Amino-acid biosynthesis</keyword>
<keyword evidence="2 13" id="KW-0963">Cytoplasm</keyword>
<evidence type="ECO:0000313" key="17">
    <source>
        <dbReference type="Proteomes" id="UP000262878"/>
    </source>
</evidence>
<keyword evidence="8 13" id="KW-0457">Lysine biosynthesis</keyword>
<dbReference type="GO" id="GO:0008839">
    <property type="term" value="F:4-hydroxy-tetrahydrodipicolinate reductase"/>
    <property type="evidence" value="ECO:0007669"/>
    <property type="project" value="UniProtKB-UniRule"/>
</dbReference>
<evidence type="ECO:0000256" key="3">
    <source>
        <dbReference type="ARBA" id="ARBA00022605"/>
    </source>
</evidence>
<comment type="subcellular location">
    <subcellularLocation>
        <location evidence="13">Cytoplasm</location>
    </subcellularLocation>
</comment>
<dbReference type="SUPFAM" id="SSF51735">
    <property type="entry name" value="NAD(P)-binding Rossmann-fold domains"/>
    <property type="match status" value="1"/>
</dbReference>
<dbReference type="InterPro" id="IPR036291">
    <property type="entry name" value="NAD(P)-bd_dom_sf"/>
</dbReference>
<protein>
    <recommendedName>
        <fullName evidence="10 13">4-hydroxy-tetrahydrodipicolinate reductase</fullName>
        <shortName evidence="13">HTPA reductase</shortName>
        <ecNumber evidence="10 13">1.17.1.8</ecNumber>
    </recommendedName>
</protein>